<sequence>MHSPDLTERNVEKIAELFPSVITESLNDQGNPVRAIDFDLLRQELTDHVVEGPQERYQLDWPGKRQALFAANAPIARTLRPVREESVAFNTTGNLFIEGDNLEALKLLQESYLGKVKLIYIDPPYNTGNDFIYEDDFAESADEYLSKSRQVDDLGNRLVANLESNGRFHSDWLSMMYPRLKLARHLLTEDGIVFISIDDNEMPRLRQLCDEIFGQTNFVATFVWEKRTNRENRRAISYRHDYILCYTRQAGADRVLNQLPMNSKALASYSNPDGDPRGPWKSDPAHAQAGHATPSQFYDLIAPTGKVHKLPSGRCWAYTRGVMEDAIRDGRIWFGKDGNGVPRIKTYLEAKDRGLTPETILFASDAGTNESAKNDLKNMFDGLAVFDTPKPVELLRILLKIGSNDDSLAMDFFAGSGTFAHAVMAENRADGGSRRFIVVQVDEAIDPSSEAGRAGYDNLADLAKERIRRAGRDLAEQAGSEGESFDAGFRVLTVDSNNFADVLRIPDALGQDELSLYADSVKPDRTGEDMLFQVLLDWGLELTMPIAVEQIEGHETFIVEEGALIACFDGKVSPALVRAVAKREPLRAVFRDSGFATDSDRINAEQVFAEVSPMTDVKAI</sequence>
<dbReference type="SUPFAM" id="SSF53335">
    <property type="entry name" value="S-adenosyl-L-methionine-dependent methyltransferases"/>
    <property type="match status" value="1"/>
</dbReference>
<feature type="compositionally biased region" description="Basic and acidic residues" evidence="5">
    <location>
        <begin position="274"/>
        <end position="284"/>
    </location>
</feature>
<feature type="region of interest" description="Disordered" evidence="5">
    <location>
        <begin position="267"/>
        <end position="290"/>
    </location>
</feature>
<dbReference type="Gene3D" id="3.40.50.150">
    <property type="entry name" value="Vaccinia Virus protein VP39"/>
    <property type="match status" value="1"/>
</dbReference>
<keyword evidence="3" id="KW-0808">Transferase</keyword>
<keyword evidence="2" id="KW-0489">Methyltransferase</keyword>
<dbReference type="Pfam" id="PF01555">
    <property type="entry name" value="N6_N4_Mtase"/>
    <property type="match status" value="1"/>
</dbReference>
<dbReference type="InterPro" id="IPR002941">
    <property type="entry name" value="DNA_methylase_N4/N6"/>
</dbReference>
<gene>
    <name evidence="7" type="ORF">UFOPK3547_01666</name>
</gene>
<evidence type="ECO:0000256" key="5">
    <source>
        <dbReference type="SAM" id="MobiDB-lite"/>
    </source>
</evidence>
<dbReference type="PROSITE" id="PS00092">
    <property type="entry name" value="N6_MTASE"/>
    <property type="match status" value="1"/>
</dbReference>
<protein>
    <submittedName>
        <fullName evidence="7">Unannotated protein</fullName>
    </submittedName>
</protein>
<dbReference type="EMBL" id="CAESAN010000200">
    <property type="protein sequence ID" value="CAB4347390.1"/>
    <property type="molecule type" value="Genomic_DNA"/>
</dbReference>
<accession>A0A6J6A2Q6</accession>
<dbReference type="GO" id="GO:0032259">
    <property type="term" value="P:methylation"/>
    <property type="evidence" value="ECO:0007669"/>
    <property type="project" value="UniProtKB-KW"/>
</dbReference>
<feature type="domain" description="DNA methylase N-4/N-6" evidence="6">
    <location>
        <begin position="116"/>
        <end position="429"/>
    </location>
</feature>
<comment type="similarity">
    <text evidence="1">Belongs to the N(4)/N(6)-methyltransferase family.</text>
</comment>
<reference evidence="7" key="1">
    <citation type="submission" date="2020-05" db="EMBL/GenBank/DDBJ databases">
        <authorList>
            <person name="Chiriac C."/>
            <person name="Salcher M."/>
            <person name="Ghai R."/>
            <person name="Kavagutti S V."/>
        </authorList>
    </citation>
    <scope>NUCLEOTIDE SEQUENCE</scope>
</reference>
<organism evidence="7">
    <name type="scientific">freshwater metagenome</name>
    <dbReference type="NCBI Taxonomy" id="449393"/>
    <lineage>
        <taxon>unclassified sequences</taxon>
        <taxon>metagenomes</taxon>
        <taxon>ecological metagenomes</taxon>
    </lineage>
</organism>
<name>A0A6J6A2Q6_9ZZZZ</name>
<evidence type="ECO:0000256" key="3">
    <source>
        <dbReference type="ARBA" id="ARBA00022679"/>
    </source>
</evidence>
<evidence type="ECO:0000256" key="4">
    <source>
        <dbReference type="ARBA" id="ARBA00022691"/>
    </source>
</evidence>
<proteinExistence type="inferred from homology"/>
<evidence type="ECO:0000313" key="7">
    <source>
        <dbReference type="EMBL" id="CAB4347390.1"/>
    </source>
</evidence>
<dbReference type="PIRSF" id="PIRSF015855">
    <property type="entry name" value="TypeIII_Mtase_mKpnI"/>
    <property type="match status" value="1"/>
</dbReference>
<dbReference type="GO" id="GO:0003677">
    <property type="term" value="F:DNA binding"/>
    <property type="evidence" value="ECO:0007669"/>
    <property type="project" value="InterPro"/>
</dbReference>
<dbReference type="AlphaFoldDB" id="A0A6J6A2Q6"/>
<dbReference type="InterPro" id="IPR002295">
    <property type="entry name" value="N4/N6-MTase_EcoPI_Mod-like"/>
</dbReference>
<dbReference type="InterPro" id="IPR002052">
    <property type="entry name" value="DNA_methylase_N6_adenine_CS"/>
</dbReference>
<dbReference type="GO" id="GO:0008170">
    <property type="term" value="F:N-methyltransferase activity"/>
    <property type="evidence" value="ECO:0007669"/>
    <property type="project" value="InterPro"/>
</dbReference>
<evidence type="ECO:0000256" key="1">
    <source>
        <dbReference type="ARBA" id="ARBA00006594"/>
    </source>
</evidence>
<dbReference type="PRINTS" id="PR00506">
    <property type="entry name" value="D21N6MTFRASE"/>
</dbReference>
<evidence type="ECO:0000256" key="2">
    <source>
        <dbReference type="ARBA" id="ARBA00022603"/>
    </source>
</evidence>
<evidence type="ECO:0000259" key="6">
    <source>
        <dbReference type="Pfam" id="PF01555"/>
    </source>
</evidence>
<keyword evidence="4" id="KW-0949">S-adenosyl-L-methionine</keyword>
<dbReference type="InterPro" id="IPR029063">
    <property type="entry name" value="SAM-dependent_MTases_sf"/>
</dbReference>